<dbReference type="InterPro" id="IPR029044">
    <property type="entry name" value="Nucleotide-diphossugar_trans"/>
</dbReference>
<dbReference type="Pfam" id="PF00535">
    <property type="entry name" value="Glycos_transf_2"/>
    <property type="match status" value="1"/>
</dbReference>
<name>A0A9E8SMY9_9BACT</name>
<dbReference type="PANTHER" id="PTHR22916">
    <property type="entry name" value="GLYCOSYLTRANSFERASE"/>
    <property type="match status" value="1"/>
</dbReference>
<feature type="domain" description="Glycosyltransferase 2-like" evidence="1">
    <location>
        <begin position="8"/>
        <end position="114"/>
    </location>
</feature>
<evidence type="ECO:0000259" key="1">
    <source>
        <dbReference type="Pfam" id="PF00535"/>
    </source>
</evidence>
<keyword evidence="3" id="KW-1185">Reference proteome</keyword>
<dbReference type="KEGG" id="dpf:ON006_07370"/>
<dbReference type="EMBL" id="CP112998">
    <property type="protein sequence ID" value="WAC13769.1"/>
    <property type="molecule type" value="Genomic_DNA"/>
</dbReference>
<dbReference type="PANTHER" id="PTHR22916:SF3">
    <property type="entry name" value="UDP-GLCNAC:BETAGAL BETA-1,3-N-ACETYLGLUCOSAMINYLTRANSFERASE-LIKE PROTEIN 1"/>
    <property type="match status" value="1"/>
</dbReference>
<evidence type="ECO:0000313" key="3">
    <source>
        <dbReference type="Proteomes" id="UP001164653"/>
    </source>
</evidence>
<evidence type="ECO:0000313" key="2">
    <source>
        <dbReference type="EMBL" id="WAC13769.1"/>
    </source>
</evidence>
<dbReference type="InterPro" id="IPR001173">
    <property type="entry name" value="Glyco_trans_2-like"/>
</dbReference>
<dbReference type="GO" id="GO:0016758">
    <property type="term" value="F:hexosyltransferase activity"/>
    <property type="evidence" value="ECO:0007669"/>
    <property type="project" value="UniProtKB-ARBA"/>
</dbReference>
<dbReference type="Gene3D" id="3.90.550.10">
    <property type="entry name" value="Spore Coat Polysaccharide Biosynthesis Protein SpsA, Chain A"/>
    <property type="match status" value="1"/>
</dbReference>
<dbReference type="Proteomes" id="UP001164653">
    <property type="component" value="Chromosome"/>
</dbReference>
<accession>A0A9E8SMY9</accession>
<proteinExistence type="predicted"/>
<dbReference type="SUPFAM" id="SSF53448">
    <property type="entry name" value="Nucleotide-diphospho-sugar transferases"/>
    <property type="match status" value="1"/>
</dbReference>
<gene>
    <name evidence="2" type="ORF">ON006_07370</name>
</gene>
<dbReference type="AlphaFoldDB" id="A0A9E8SMY9"/>
<protein>
    <submittedName>
        <fullName evidence="2">Glycosyltransferase family 2 protein</fullName>
    </submittedName>
</protein>
<reference evidence="2" key="1">
    <citation type="submission" date="2022-11" db="EMBL/GenBank/DDBJ databases">
        <title>Dyadobacter pollutisoli sp. nov., isolated from plastic dumped soil.</title>
        <authorList>
            <person name="Kim J.M."/>
            <person name="Kim K.R."/>
            <person name="Lee J.K."/>
            <person name="Hao L."/>
            <person name="Jeon C.O."/>
        </authorList>
    </citation>
    <scope>NUCLEOTIDE SEQUENCE</scope>
    <source>
        <strain evidence="2">U1</strain>
    </source>
</reference>
<sequence length="310" mass="35848">MESKPLISIALCTYNGSDFLKQQLDSILAQSVNNWEIVVVDDCSQDETRDIIKAYAECDARFHVHYNDQNLGYNKNFEKALKLCKGEYIAICDQDDIWDKDKLKFQLEAIKENLMVYHDSLFMDRTGKSMGTKISDKFNFYRGDRPEVFLYLNCVSGHSILMKNSVLPLALPFPEKFHYDQWLAYIATTHGTIDFVNQPLVQYRQHGKNNTDILAMHSASKSSNQKLEELKSESEWLQLCAEKANGKSKSFIVKLHALSIQRNNSIAGISYGLAIWNHKEILLSLLKKSNRSKFFWVLRKTWGSKIKKWL</sequence>
<dbReference type="CDD" id="cd04196">
    <property type="entry name" value="GT_2_like_d"/>
    <property type="match status" value="1"/>
</dbReference>
<organism evidence="2 3">
    <name type="scientific">Dyadobacter pollutisoli</name>
    <dbReference type="NCBI Taxonomy" id="2910158"/>
    <lineage>
        <taxon>Bacteria</taxon>
        <taxon>Pseudomonadati</taxon>
        <taxon>Bacteroidota</taxon>
        <taxon>Cytophagia</taxon>
        <taxon>Cytophagales</taxon>
        <taxon>Spirosomataceae</taxon>
        <taxon>Dyadobacter</taxon>
    </lineage>
</organism>
<dbReference type="RefSeq" id="WP_244819123.1">
    <property type="nucleotide sequence ID" value="NZ_CP112998.1"/>
</dbReference>